<dbReference type="PANTHER" id="PTHR21286">
    <property type="entry name" value="NUCLEAR PORE COMPLEX PROTEIN NUP160"/>
    <property type="match status" value="1"/>
</dbReference>
<dbReference type="EMBL" id="CCYD01000645">
    <property type="protein sequence ID" value="CEG42567.1"/>
    <property type="molecule type" value="Genomic_DNA"/>
</dbReference>
<dbReference type="InterPro" id="IPR056535">
    <property type="entry name" value="TPR_NUP160_M"/>
</dbReference>
<dbReference type="Pfam" id="PF23347">
    <property type="entry name" value="TPR_Nup160_C"/>
    <property type="match status" value="1"/>
</dbReference>
<dbReference type="PANTHER" id="PTHR21286:SF0">
    <property type="entry name" value="NUCLEAR PORE COMPLEX PROTEIN NUP160"/>
    <property type="match status" value="1"/>
</dbReference>
<evidence type="ECO:0000259" key="6">
    <source>
        <dbReference type="Pfam" id="PF23354"/>
    </source>
</evidence>
<dbReference type="OMA" id="ALWVNEY"/>
<evidence type="ECO:0000259" key="5">
    <source>
        <dbReference type="Pfam" id="PF23347"/>
    </source>
</evidence>
<evidence type="ECO:0000259" key="4">
    <source>
        <dbReference type="Pfam" id="PF11715"/>
    </source>
</evidence>
<dbReference type="STRING" id="4781.A0A0P1ANK4"/>
<name>A0A0P1ANK4_PLAHL</name>
<evidence type="ECO:0000313" key="7">
    <source>
        <dbReference type="EMBL" id="CEG42567.1"/>
    </source>
</evidence>
<keyword evidence="2" id="KW-0813">Transport</keyword>
<dbReference type="Pfam" id="PF23354">
    <property type="entry name" value="TPR_NUP160_120_M"/>
    <property type="match status" value="1"/>
</dbReference>
<feature type="domain" description="NUP160 middle TPR" evidence="6">
    <location>
        <begin position="1054"/>
        <end position="1232"/>
    </location>
</feature>
<evidence type="ECO:0000256" key="1">
    <source>
        <dbReference type="ARBA" id="ARBA00004123"/>
    </source>
</evidence>
<accession>A0A0P1ANK4</accession>
<feature type="domain" description="Nucleoporin Nup120/160 beta-propeller" evidence="4">
    <location>
        <begin position="62"/>
        <end position="601"/>
    </location>
</feature>
<feature type="domain" description="NUP160 C-terminal TPR" evidence="5">
    <location>
        <begin position="1270"/>
        <end position="1523"/>
    </location>
</feature>
<sequence length="1558" mass="176360">MQPLFQEAQFACFEDDDKELPRFVISNPSDTLQPHKSFARVHTIDCTGSGSFYFQMERLRDRFLCWRVVQNVIVFREFSLNISLKQNGIRVDLMAPIVSSGVFAVESWEDHVVSINIVTHAGTIHRLKYRVPTELDCSIFSNANVTAFPEPKVATRKYWDVIQSLKSHEIVSTALWVNEYNVVLGTDCGQVIGVNFGLPQDEEKIHEFVFTDTSVMSWIWHGILRKTTATFMPNGKRNEKQDEGAAVIAMTCIQVEDDDEKDEEKDVCVVTISTDCVLRVWSFGSQSCIGRQDLRNLVMPWIREDENDQNEWNDESLDAEDESPKSSIYLTNAKIIALPPTTSDNCRLLVHLDTTISPSSEIYLLRGDMPSTIISNAGASSYDLALQTARIFSMESPQRKRGLKMIDFAVDTNFLFSSWRSLDSEQVMIHPNPMALTGPKRIMGQVINTLDVQMQKFETEDNDWLFELKEENVVTRIDDFFTERILLPGRFSRQNVLTALKGRESNDVHIGIQSFRSETQESKYKEMLIHFVSSRLKESFGDRNPSTQNLARVQIWKDLIALCTKHWHCETVPIGFITTTNALLPGTPVMLRRNRVSFLFPSAFSITTSLLSQKEKQTTSSECVDEIVLDVLPIFDAFPSQSFQSFIHREILDVSSDWKIESFVAMARHCVRLGLMPKKSIDLKCIPEIALTQSILRLSTILGGDISFHDQVFNDLVAQLFIFDKMDETHKYHHSTMKNPLDFDEDMAGDSDDYNISEISTDSSSKAPRTLFASSQMCFAFGQMATKIIDELCHQSLRVVLFLAFIVDSRPSFLSCSTLSKLEREVLPKAVTIYQRWRLCQYVATRGMSHDESGKGLSATLLPPLLSTFLLDNNRKLAHSENFLRALSVLQLANATNNVQLEDAHGVLVAFMQEIVHYVAQPHAAMVQFLHKHHQFRLLRAIFCCALRDVTRKAQNAKAEHMHQYIRSIGECLSSEGQMAATQTLNAQHARWCFQQAIRCFRICLCHFFAERQHRPSLPNQTLDQFIYDVVGLLKETVPRGHYDQLLGFLWTLVTQALGHITHEDDAQSFAVQSFLWVNVFKYSVEEQLFRDAHLALMHLVDLSGACSGSEATVEAEETARECVNYLVKELYRYGHLDLICELQWGPLDLHVEKHILWQAANATGVKSDGLDANAVRYYNLLYSFYLRKQQPANAASSLYALALRLRLAVSTSKIALESQRNALNAACNALRVLPVANRWVVRKLHTEELAMAKRDGNYATRMMLNVVTLDDMRRELAILDGKLRLLAIGHSESLLLSTMDGNEVIALLIDAVYNSCHNVGQSTVAERRRAGVLTIEVATDIATRCSNASMCGLTQSLARYCVANDHSTMASSVARADRDLLWDLLEMVLLHVASLQQYEIAAETVLDMWQQNNRKLKLPLWLRNRLSDSTCGNPAKLLILYLKHGLLSEGLQLVESLLSDSMDQINLKFEAQTQKIGTKLPDLPWIPYNLVDSLLDSTDAVLKHETSGNVSKAAVEKLREQDHSLRQLLMRYMNSVHALQQAQEAANVARSGIALDS</sequence>
<keyword evidence="8" id="KW-1185">Reference proteome</keyword>
<proteinExistence type="predicted"/>
<dbReference type="Proteomes" id="UP000054928">
    <property type="component" value="Unassembled WGS sequence"/>
</dbReference>
<comment type="subcellular location">
    <subcellularLocation>
        <location evidence="1">Nucleus</location>
    </subcellularLocation>
</comment>
<protein>
    <submittedName>
        <fullName evidence="7">Nuclear pore complex, Nup160 component</fullName>
    </submittedName>
</protein>
<dbReference type="InterPro" id="IPR059141">
    <property type="entry name" value="Beta-prop_Nup120_160"/>
</dbReference>
<dbReference type="GO" id="GO:0005643">
    <property type="term" value="C:nuclear pore"/>
    <property type="evidence" value="ECO:0007669"/>
    <property type="project" value="UniProtKB-ARBA"/>
</dbReference>
<dbReference type="Pfam" id="PF11715">
    <property type="entry name" value="Beta-prop_Nup120_160"/>
    <property type="match status" value="1"/>
</dbReference>
<dbReference type="RefSeq" id="XP_024578936.1">
    <property type="nucleotide sequence ID" value="XM_024728461.1"/>
</dbReference>
<reference evidence="8" key="1">
    <citation type="submission" date="2014-09" db="EMBL/GenBank/DDBJ databases">
        <authorList>
            <person name="Sharma Rahul"/>
            <person name="Thines Marco"/>
        </authorList>
    </citation>
    <scope>NUCLEOTIDE SEQUENCE [LARGE SCALE GENOMIC DNA]</scope>
</reference>
<dbReference type="InterPro" id="IPR056536">
    <property type="entry name" value="TPR_NUP160_C"/>
</dbReference>
<evidence type="ECO:0000313" key="8">
    <source>
        <dbReference type="Proteomes" id="UP000054928"/>
    </source>
</evidence>
<keyword evidence="3" id="KW-0539">Nucleus</keyword>
<dbReference type="InterPro" id="IPR021717">
    <property type="entry name" value="Nucleoporin_Nup160"/>
</dbReference>
<organism evidence="7 8">
    <name type="scientific">Plasmopara halstedii</name>
    <name type="common">Downy mildew of sunflower</name>
    <dbReference type="NCBI Taxonomy" id="4781"/>
    <lineage>
        <taxon>Eukaryota</taxon>
        <taxon>Sar</taxon>
        <taxon>Stramenopiles</taxon>
        <taxon>Oomycota</taxon>
        <taxon>Peronosporomycetes</taxon>
        <taxon>Peronosporales</taxon>
        <taxon>Peronosporaceae</taxon>
        <taxon>Plasmopara</taxon>
    </lineage>
</organism>
<evidence type="ECO:0000256" key="2">
    <source>
        <dbReference type="ARBA" id="ARBA00022448"/>
    </source>
</evidence>
<dbReference type="OrthoDB" id="67716at2759"/>
<dbReference type="GO" id="GO:0017056">
    <property type="term" value="F:structural constituent of nuclear pore"/>
    <property type="evidence" value="ECO:0007669"/>
    <property type="project" value="TreeGrafter"/>
</dbReference>
<evidence type="ECO:0000256" key="3">
    <source>
        <dbReference type="ARBA" id="ARBA00023242"/>
    </source>
</evidence>
<dbReference type="GeneID" id="36407884"/>